<dbReference type="InterPro" id="IPR012337">
    <property type="entry name" value="RNaseH-like_sf"/>
</dbReference>
<dbReference type="SMART" id="SM00479">
    <property type="entry name" value="EXOIII"/>
    <property type="match status" value="1"/>
</dbReference>
<proteinExistence type="predicted"/>
<dbReference type="CDD" id="cd06130">
    <property type="entry name" value="DNA_pol_III_epsilon_like"/>
    <property type="match status" value="1"/>
</dbReference>
<dbReference type="EMBL" id="ACLR01000170">
    <property type="protein sequence ID" value="EEK16717.1"/>
    <property type="molecule type" value="Genomic_DNA"/>
</dbReference>
<dbReference type="PANTHER" id="PTHR30231:SF42">
    <property type="entry name" value="EXONUCLEASE"/>
    <property type="match status" value="1"/>
</dbReference>
<dbReference type="RefSeq" id="WP_007365516.1">
    <property type="nucleotide sequence ID" value="NZ_ACLR01000170.1"/>
</dbReference>
<organism evidence="2 3">
    <name type="scientific">Porphyromonas uenonis 60-3</name>
    <dbReference type="NCBI Taxonomy" id="596327"/>
    <lineage>
        <taxon>Bacteria</taxon>
        <taxon>Pseudomonadati</taxon>
        <taxon>Bacteroidota</taxon>
        <taxon>Bacteroidia</taxon>
        <taxon>Bacteroidales</taxon>
        <taxon>Porphyromonadaceae</taxon>
        <taxon>Porphyromonas</taxon>
    </lineage>
</organism>
<keyword evidence="3" id="KW-1185">Reference proteome</keyword>
<dbReference type="AlphaFoldDB" id="C2MC99"/>
<dbReference type="Pfam" id="PF00929">
    <property type="entry name" value="RNase_T"/>
    <property type="match status" value="1"/>
</dbReference>
<name>C2MC99_9PORP</name>
<evidence type="ECO:0000259" key="1">
    <source>
        <dbReference type="SMART" id="SM00479"/>
    </source>
</evidence>
<reference evidence="2 3" key="1">
    <citation type="submission" date="2009-04" db="EMBL/GenBank/DDBJ databases">
        <authorList>
            <person name="Sebastian Y."/>
            <person name="Madupu R."/>
            <person name="Durkin A.S."/>
            <person name="Torralba M."/>
            <person name="Methe B."/>
            <person name="Sutton G.G."/>
            <person name="Strausberg R.L."/>
            <person name="Nelson K.E."/>
        </authorList>
    </citation>
    <scope>NUCLEOTIDE SEQUENCE [LARGE SCALE GENOMIC DNA]</scope>
    <source>
        <strain evidence="2 3">60-3</strain>
    </source>
</reference>
<dbReference type="SUPFAM" id="SSF53098">
    <property type="entry name" value="Ribonuclease H-like"/>
    <property type="match status" value="1"/>
</dbReference>
<comment type="caution">
    <text evidence="2">The sequence shown here is derived from an EMBL/GenBank/DDBJ whole genome shotgun (WGS) entry which is preliminary data.</text>
</comment>
<dbReference type="InterPro" id="IPR036397">
    <property type="entry name" value="RNaseH_sf"/>
</dbReference>
<dbReference type="InterPro" id="IPR013520">
    <property type="entry name" value="Ribonucl_H"/>
</dbReference>
<feature type="domain" description="Exonuclease" evidence="1">
    <location>
        <begin position="5"/>
        <end position="171"/>
    </location>
</feature>
<dbReference type="PANTHER" id="PTHR30231">
    <property type="entry name" value="DNA POLYMERASE III SUBUNIT EPSILON"/>
    <property type="match status" value="1"/>
</dbReference>
<protein>
    <submittedName>
        <fullName evidence="2">Putative DNA polymerase III, epsilon subunit</fullName>
    </submittedName>
</protein>
<evidence type="ECO:0000313" key="2">
    <source>
        <dbReference type="EMBL" id="EEK16717.1"/>
    </source>
</evidence>
<dbReference type="OrthoDB" id="9803913at2"/>
<dbReference type="GO" id="GO:0003676">
    <property type="term" value="F:nucleic acid binding"/>
    <property type="evidence" value="ECO:0007669"/>
    <property type="project" value="InterPro"/>
</dbReference>
<gene>
    <name evidence="2" type="ORF">PORUE0001_0877</name>
</gene>
<sequence length="189" mass="21771">MNTLDFIAIDFETATGQRTSICEVGICLVRNGEIAETRSWLVQPEGNRYSYWNMQCHGIRPEDTKRAPSFAEVWQEIAEQYIGEGALLVAHNVPFDRSCLEQAAQLYELTLPELQWDCSLRRARQIYDYGCHTLAYLCEQLSIPEGRHHRAGDDAEMCARLYLRELHDSYESYTSVPNSKLFEIESDPL</sequence>
<dbReference type="Proteomes" id="UP000003303">
    <property type="component" value="Unassembled WGS sequence"/>
</dbReference>
<accession>C2MC99</accession>
<dbReference type="Gene3D" id="3.30.420.10">
    <property type="entry name" value="Ribonuclease H-like superfamily/Ribonuclease H"/>
    <property type="match status" value="1"/>
</dbReference>
<evidence type="ECO:0000313" key="3">
    <source>
        <dbReference type="Proteomes" id="UP000003303"/>
    </source>
</evidence>
<dbReference type="eggNOG" id="COG0847">
    <property type="taxonomic scope" value="Bacteria"/>
</dbReference>
<dbReference type="GO" id="GO:0005829">
    <property type="term" value="C:cytosol"/>
    <property type="evidence" value="ECO:0007669"/>
    <property type="project" value="TreeGrafter"/>
</dbReference>
<dbReference type="STRING" id="596327.PORUE0001_0877"/>
<dbReference type="GO" id="GO:0006259">
    <property type="term" value="P:DNA metabolic process"/>
    <property type="evidence" value="ECO:0007669"/>
    <property type="project" value="UniProtKB-ARBA"/>
</dbReference>
<dbReference type="GO" id="GO:0008408">
    <property type="term" value="F:3'-5' exonuclease activity"/>
    <property type="evidence" value="ECO:0007669"/>
    <property type="project" value="TreeGrafter"/>
</dbReference>